<organism evidence="1 2">
    <name type="scientific">Halocaridina rubra</name>
    <name type="common">Hawaiian red shrimp</name>
    <dbReference type="NCBI Taxonomy" id="373956"/>
    <lineage>
        <taxon>Eukaryota</taxon>
        <taxon>Metazoa</taxon>
        <taxon>Ecdysozoa</taxon>
        <taxon>Arthropoda</taxon>
        <taxon>Crustacea</taxon>
        <taxon>Multicrustacea</taxon>
        <taxon>Malacostraca</taxon>
        <taxon>Eumalacostraca</taxon>
        <taxon>Eucarida</taxon>
        <taxon>Decapoda</taxon>
        <taxon>Pleocyemata</taxon>
        <taxon>Caridea</taxon>
        <taxon>Atyoidea</taxon>
        <taxon>Atyidae</taxon>
        <taxon>Halocaridina</taxon>
    </lineage>
</organism>
<gene>
    <name evidence="1" type="ORF">SK128_000407</name>
</gene>
<dbReference type="Proteomes" id="UP001381693">
    <property type="component" value="Unassembled WGS sequence"/>
</dbReference>
<dbReference type="AlphaFoldDB" id="A0AAN9AGR3"/>
<sequence length="89" mass="10251">ISEYREVTECINPTAYNFMHFLLGKTQRDSLSWLSGYSDILRKKTLLKYILALPWDETMGIKQLRLSGLTAKDPCPLTLWMTQAVRRGG</sequence>
<feature type="non-terminal residue" evidence="1">
    <location>
        <position position="1"/>
    </location>
</feature>
<comment type="caution">
    <text evidence="1">The sequence shown here is derived from an EMBL/GenBank/DDBJ whole genome shotgun (WGS) entry which is preliminary data.</text>
</comment>
<reference evidence="1 2" key="1">
    <citation type="submission" date="2023-11" db="EMBL/GenBank/DDBJ databases">
        <title>Halocaridina rubra genome assembly.</title>
        <authorList>
            <person name="Smith C."/>
        </authorList>
    </citation>
    <scope>NUCLEOTIDE SEQUENCE [LARGE SCALE GENOMIC DNA]</scope>
    <source>
        <strain evidence="1">EP-1</strain>
        <tissue evidence="1">Whole</tissue>
    </source>
</reference>
<evidence type="ECO:0000313" key="1">
    <source>
        <dbReference type="EMBL" id="KAK7086625.1"/>
    </source>
</evidence>
<dbReference type="EMBL" id="JAXCGZ010000128">
    <property type="protein sequence ID" value="KAK7086625.1"/>
    <property type="molecule type" value="Genomic_DNA"/>
</dbReference>
<protein>
    <submittedName>
        <fullName evidence="1">Uncharacterized protein</fullName>
    </submittedName>
</protein>
<feature type="non-terminal residue" evidence="1">
    <location>
        <position position="89"/>
    </location>
</feature>
<accession>A0AAN9AGR3</accession>
<name>A0AAN9AGR3_HALRR</name>
<keyword evidence="2" id="KW-1185">Reference proteome</keyword>
<evidence type="ECO:0000313" key="2">
    <source>
        <dbReference type="Proteomes" id="UP001381693"/>
    </source>
</evidence>
<proteinExistence type="predicted"/>